<proteinExistence type="predicted"/>
<keyword evidence="4" id="KW-1185">Reference proteome</keyword>
<feature type="chain" id="PRO_5007512697" description="DUF8020 domain-containing protein" evidence="1">
    <location>
        <begin position="27"/>
        <end position="198"/>
    </location>
</feature>
<dbReference type="KEGG" id="rhs:A3Q41_04038"/>
<reference evidence="3 4" key="1">
    <citation type="journal article" date="2016" name="Genome Announc.">
        <title>Complete Genome and Plasmid Sequences for Rhodococcus fascians D188 and Draft Sequences for Rhodococcus Isolates PBTS 1 and PBTS 2.</title>
        <authorList>
            <person name="Stamler R.A."/>
            <person name="Vereecke D."/>
            <person name="Zhang Y."/>
            <person name="Schilkey F."/>
            <person name="Devitt N."/>
            <person name="Randall J.J."/>
        </authorList>
    </citation>
    <scope>NUCLEOTIDE SEQUENCE [LARGE SCALE GENOMIC DNA]</scope>
    <source>
        <strain evidence="3 4">PBTS2</strain>
    </source>
</reference>
<dbReference type="OrthoDB" id="4471483at2"/>
<dbReference type="InterPro" id="IPR058333">
    <property type="entry name" value="DUF8020"/>
</dbReference>
<dbReference type="Pfam" id="PF26059">
    <property type="entry name" value="DUF8020"/>
    <property type="match status" value="1"/>
</dbReference>
<evidence type="ECO:0000259" key="2">
    <source>
        <dbReference type="Pfam" id="PF26059"/>
    </source>
</evidence>
<dbReference type="PATRIC" id="fig|1653479.3.peg.4094"/>
<evidence type="ECO:0000313" key="3">
    <source>
        <dbReference type="EMBL" id="AMY25319.1"/>
    </source>
</evidence>
<gene>
    <name evidence="3" type="ORF">A3Q41_04038</name>
</gene>
<evidence type="ECO:0000256" key="1">
    <source>
        <dbReference type="SAM" id="SignalP"/>
    </source>
</evidence>
<dbReference type="EMBL" id="CP015220">
    <property type="protein sequence ID" value="AMY25319.1"/>
    <property type="molecule type" value="Genomic_DNA"/>
</dbReference>
<dbReference type="Proteomes" id="UP000076038">
    <property type="component" value="Chromosome"/>
</dbReference>
<evidence type="ECO:0000313" key="4">
    <source>
        <dbReference type="Proteomes" id="UP000076038"/>
    </source>
</evidence>
<dbReference type="AlphaFoldDB" id="A0A143QQV4"/>
<dbReference type="RefSeq" id="WP_048320368.1">
    <property type="nucleotide sequence ID" value="NZ_CP015220.1"/>
</dbReference>
<protein>
    <recommendedName>
        <fullName evidence="2">DUF8020 domain-containing protein</fullName>
    </recommendedName>
</protein>
<name>A0A143QQV4_RHOFA</name>
<feature type="domain" description="DUF8020" evidence="2">
    <location>
        <begin position="33"/>
        <end position="106"/>
    </location>
</feature>
<keyword evidence="1" id="KW-0732">Signal</keyword>
<reference evidence="4" key="2">
    <citation type="submission" date="2016-04" db="EMBL/GenBank/DDBJ databases">
        <title>Complete Genome and Plasmid Sequences for Rhodococcus fascians D188 and Draft Sequences for Rhodococcus spp. Isolates PBTS 1 and PBTS 2.</title>
        <authorList>
            <person name="Stamer R."/>
            <person name="Vereecke D."/>
            <person name="Zhang Y."/>
            <person name="Schilkey F."/>
            <person name="Devitt N."/>
            <person name="Randall J."/>
        </authorList>
    </citation>
    <scope>NUCLEOTIDE SEQUENCE [LARGE SCALE GENOMIC DNA]</scope>
    <source>
        <strain evidence="4">PBTS2</strain>
    </source>
</reference>
<feature type="signal peptide" evidence="1">
    <location>
        <begin position="1"/>
        <end position="26"/>
    </location>
</feature>
<accession>A0A143QQV4</accession>
<organism evidence="3 4">
    <name type="scientific">Rhodococcoides fascians</name>
    <name type="common">Rhodococcus fascians</name>
    <dbReference type="NCBI Taxonomy" id="1828"/>
    <lineage>
        <taxon>Bacteria</taxon>
        <taxon>Bacillati</taxon>
        <taxon>Actinomycetota</taxon>
        <taxon>Actinomycetes</taxon>
        <taxon>Mycobacteriales</taxon>
        <taxon>Nocardiaceae</taxon>
        <taxon>Rhodococcoides</taxon>
    </lineage>
</organism>
<sequence>MKLIRTATVAVALTAAVATGAGQAVADPTSESMNYQTSVNPDGTVKTILDAGLFRVDATSETVSIVDQAGSTVASIPLEYSINGTVYSIAPLIGAEGRELTLTPQTVPVAEVAGERTKQQAFDNMVNQLAIGWNNGGGVGTAIGAGLGFAIGCVSIFPNFISGCIIGTVIGTVAGTVIGINNANPEAQPAVFEYFTTA</sequence>